<gene>
    <name evidence="7" type="ORF">E3T27_04620</name>
</gene>
<comment type="caution">
    <text evidence="7">The sequence shown here is derived from an EMBL/GenBank/DDBJ whole genome shotgun (WGS) entry which is preliminary data.</text>
</comment>
<reference evidence="7 8" key="1">
    <citation type="submission" date="2019-03" db="EMBL/GenBank/DDBJ databases">
        <title>Genomics of glacier-inhabiting Cryobacterium strains.</title>
        <authorList>
            <person name="Liu Q."/>
            <person name="Xin Y.-H."/>
        </authorList>
    </citation>
    <scope>NUCLEOTIDE SEQUENCE [LARGE SCALE GENOMIC DNA]</scope>
    <source>
        <strain evidence="7 8">TMT1-1</strain>
    </source>
</reference>
<keyword evidence="8" id="KW-1185">Reference proteome</keyword>
<dbReference type="PANTHER" id="PTHR32196">
    <property type="entry name" value="ABC TRANSPORTER PERMEASE PROTEIN YPHD-RELATED-RELATED"/>
    <property type="match status" value="1"/>
</dbReference>
<dbReference type="GO" id="GO:0022857">
    <property type="term" value="F:transmembrane transporter activity"/>
    <property type="evidence" value="ECO:0007669"/>
    <property type="project" value="InterPro"/>
</dbReference>
<dbReference type="OrthoDB" id="9808136at2"/>
<feature type="transmembrane region" description="Helical" evidence="6">
    <location>
        <begin position="128"/>
        <end position="147"/>
    </location>
</feature>
<evidence type="ECO:0000256" key="3">
    <source>
        <dbReference type="ARBA" id="ARBA00022692"/>
    </source>
</evidence>
<dbReference type="PANTHER" id="PTHR32196:SF72">
    <property type="entry name" value="RIBOSE IMPORT PERMEASE PROTEIN RBSC"/>
    <property type="match status" value="1"/>
</dbReference>
<evidence type="ECO:0000256" key="6">
    <source>
        <dbReference type="SAM" id="Phobius"/>
    </source>
</evidence>
<name>A0A4R8ZGZ1_9MICO</name>
<feature type="transmembrane region" description="Helical" evidence="6">
    <location>
        <begin position="258"/>
        <end position="275"/>
    </location>
</feature>
<evidence type="ECO:0000313" key="8">
    <source>
        <dbReference type="Proteomes" id="UP000298424"/>
    </source>
</evidence>
<keyword evidence="2" id="KW-1003">Cell membrane</keyword>
<dbReference type="RefSeq" id="WP_134571735.1">
    <property type="nucleotide sequence ID" value="NZ_SOGT01000005.1"/>
</dbReference>
<evidence type="ECO:0000256" key="4">
    <source>
        <dbReference type="ARBA" id="ARBA00022989"/>
    </source>
</evidence>
<keyword evidence="5 6" id="KW-0472">Membrane</keyword>
<organism evidence="7 8">
    <name type="scientific">Cryobacterium lyxosi</name>
    <dbReference type="NCBI Taxonomy" id="1259228"/>
    <lineage>
        <taxon>Bacteria</taxon>
        <taxon>Bacillati</taxon>
        <taxon>Actinomycetota</taxon>
        <taxon>Actinomycetes</taxon>
        <taxon>Micrococcales</taxon>
        <taxon>Microbacteriaceae</taxon>
        <taxon>Cryobacterium</taxon>
    </lineage>
</organism>
<dbReference type="CDD" id="cd06579">
    <property type="entry name" value="TM_PBP1_transp_AraH_like"/>
    <property type="match status" value="1"/>
</dbReference>
<evidence type="ECO:0000256" key="1">
    <source>
        <dbReference type="ARBA" id="ARBA00004651"/>
    </source>
</evidence>
<feature type="transmembrane region" description="Helical" evidence="6">
    <location>
        <begin position="30"/>
        <end position="51"/>
    </location>
</feature>
<feature type="transmembrane region" description="Helical" evidence="6">
    <location>
        <begin position="174"/>
        <end position="196"/>
    </location>
</feature>
<comment type="subcellular location">
    <subcellularLocation>
        <location evidence="1">Cell membrane</location>
        <topology evidence="1">Multi-pass membrane protein</topology>
    </subcellularLocation>
</comment>
<evidence type="ECO:0000256" key="2">
    <source>
        <dbReference type="ARBA" id="ARBA00022475"/>
    </source>
</evidence>
<feature type="transmembrane region" description="Helical" evidence="6">
    <location>
        <begin position="282"/>
        <end position="299"/>
    </location>
</feature>
<accession>A0A4R8ZGZ1</accession>
<keyword evidence="4 6" id="KW-1133">Transmembrane helix</keyword>
<dbReference type="InterPro" id="IPR001851">
    <property type="entry name" value="ABC_transp_permease"/>
</dbReference>
<feature type="transmembrane region" description="Helical" evidence="6">
    <location>
        <begin position="226"/>
        <end position="246"/>
    </location>
</feature>
<dbReference type="AlphaFoldDB" id="A0A4R8ZGZ1"/>
<keyword evidence="3 6" id="KW-0812">Transmembrane</keyword>
<dbReference type="Pfam" id="PF02653">
    <property type="entry name" value="BPD_transp_2"/>
    <property type="match status" value="1"/>
</dbReference>
<protein>
    <submittedName>
        <fullName evidence="7">ABC transporter permease</fullName>
    </submittedName>
</protein>
<feature type="transmembrane region" description="Helical" evidence="6">
    <location>
        <begin position="305"/>
        <end position="325"/>
    </location>
</feature>
<dbReference type="Proteomes" id="UP000298424">
    <property type="component" value="Unassembled WGS sequence"/>
</dbReference>
<feature type="transmembrane region" description="Helical" evidence="6">
    <location>
        <begin position="98"/>
        <end position="121"/>
    </location>
</feature>
<sequence length="331" mass="34272">MTLTEKTDLEPWRSPKRESAVDVASLWDRYGILVVLLLLVALMSVIAPNFLSVNNGLNVARAVSINAILAAGMTLVILTGGIDLSVGSVVALTGVSSVLLWTAGAPAIVAVVGGMLVGAITGLINGTLVAYLGLPSFIITLGALTYIRGFSYSLTDAQPLIASDLGYRGLGNGAVAGIPTPVVIMLLVYVILWFVLERTSFGRHIYAIGGNREAARLAGIKVKWTLVRVYLIMGACAGLAGVIFSARVESGQPKAGEGYELDAIAAVVLGGTALAGGRGRICGTLVGALIIGVLSNGLVLMNVPFFYQLIVKGAVIVLAVGIDGLKNLKRT</sequence>
<proteinExistence type="predicted"/>
<feature type="transmembrane region" description="Helical" evidence="6">
    <location>
        <begin position="63"/>
        <end position="86"/>
    </location>
</feature>
<evidence type="ECO:0000313" key="7">
    <source>
        <dbReference type="EMBL" id="TFD27750.1"/>
    </source>
</evidence>
<dbReference type="GO" id="GO:0005886">
    <property type="term" value="C:plasma membrane"/>
    <property type="evidence" value="ECO:0007669"/>
    <property type="project" value="UniProtKB-SubCell"/>
</dbReference>
<dbReference type="EMBL" id="SOGT01000005">
    <property type="protein sequence ID" value="TFD27750.1"/>
    <property type="molecule type" value="Genomic_DNA"/>
</dbReference>
<evidence type="ECO:0000256" key="5">
    <source>
        <dbReference type="ARBA" id="ARBA00023136"/>
    </source>
</evidence>